<organism evidence="2 3">
    <name type="scientific">Neoroseomonas lacus</name>
    <dbReference type="NCBI Taxonomy" id="287609"/>
    <lineage>
        <taxon>Bacteria</taxon>
        <taxon>Pseudomonadati</taxon>
        <taxon>Pseudomonadota</taxon>
        <taxon>Alphaproteobacteria</taxon>
        <taxon>Acetobacterales</taxon>
        <taxon>Acetobacteraceae</taxon>
        <taxon>Neoroseomonas</taxon>
    </lineage>
</organism>
<name>A0A917K6P3_9PROT</name>
<feature type="region of interest" description="Disordered" evidence="1">
    <location>
        <begin position="1"/>
        <end position="50"/>
    </location>
</feature>
<dbReference type="EMBL" id="BMKW01000001">
    <property type="protein sequence ID" value="GGJ01037.1"/>
    <property type="molecule type" value="Genomic_DNA"/>
</dbReference>
<keyword evidence="3" id="KW-1185">Reference proteome</keyword>
<reference evidence="2" key="2">
    <citation type="submission" date="2020-09" db="EMBL/GenBank/DDBJ databases">
        <authorList>
            <person name="Sun Q."/>
            <person name="Zhou Y."/>
        </authorList>
    </citation>
    <scope>NUCLEOTIDE SEQUENCE</scope>
    <source>
        <strain evidence="2">CGMCC 1.3617</strain>
    </source>
</reference>
<feature type="compositionally biased region" description="Basic and acidic residues" evidence="1">
    <location>
        <begin position="1"/>
        <end position="17"/>
    </location>
</feature>
<accession>A0A917K6P3</accession>
<sequence>MHPQSHDWMRDDKRNRLQLDPPGTLFDRTAPAQGACHGDNRPNGWPSEGE</sequence>
<comment type="caution">
    <text evidence="2">The sequence shown here is derived from an EMBL/GenBank/DDBJ whole genome shotgun (WGS) entry which is preliminary data.</text>
</comment>
<gene>
    <name evidence="2" type="ORF">GCM10011320_04820</name>
</gene>
<dbReference type="AlphaFoldDB" id="A0A917K6P3"/>
<evidence type="ECO:0000256" key="1">
    <source>
        <dbReference type="SAM" id="MobiDB-lite"/>
    </source>
</evidence>
<protein>
    <submittedName>
        <fullName evidence="2">Uncharacterized protein</fullName>
    </submittedName>
</protein>
<evidence type="ECO:0000313" key="3">
    <source>
        <dbReference type="Proteomes" id="UP000661507"/>
    </source>
</evidence>
<reference evidence="2" key="1">
    <citation type="journal article" date="2014" name="Int. J. Syst. Evol. Microbiol.">
        <title>Complete genome sequence of Corynebacterium casei LMG S-19264T (=DSM 44701T), isolated from a smear-ripened cheese.</title>
        <authorList>
            <consortium name="US DOE Joint Genome Institute (JGI-PGF)"/>
            <person name="Walter F."/>
            <person name="Albersmeier A."/>
            <person name="Kalinowski J."/>
            <person name="Ruckert C."/>
        </authorList>
    </citation>
    <scope>NUCLEOTIDE SEQUENCE</scope>
    <source>
        <strain evidence="2">CGMCC 1.3617</strain>
    </source>
</reference>
<dbReference type="Proteomes" id="UP000661507">
    <property type="component" value="Unassembled WGS sequence"/>
</dbReference>
<evidence type="ECO:0000313" key="2">
    <source>
        <dbReference type="EMBL" id="GGJ01037.1"/>
    </source>
</evidence>
<proteinExistence type="predicted"/>